<dbReference type="RefSeq" id="WP_346248540.1">
    <property type="nucleotide sequence ID" value="NZ_JBDIZK010000014.1"/>
</dbReference>
<dbReference type="EMBL" id="JBDIZK010000014">
    <property type="protein sequence ID" value="MEN3749495.1"/>
    <property type="molecule type" value="Genomic_DNA"/>
</dbReference>
<dbReference type="InterPro" id="IPR025459">
    <property type="entry name" value="DUF4279"/>
</dbReference>
<evidence type="ECO:0000313" key="1">
    <source>
        <dbReference type="EMBL" id="MEN3749495.1"/>
    </source>
</evidence>
<accession>A0ABV0BD73</accession>
<comment type="caution">
    <text evidence="1">The sequence shown here is derived from an EMBL/GenBank/DDBJ whole genome shotgun (WGS) entry which is preliminary data.</text>
</comment>
<proteinExistence type="predicted"/>
<protein>
    <submittedName>
        <fullName evidence="1">DUF4279 domain-containing protein</fullName>
    </submittedName>
</protein>
<organism evidence="1 2">
    <name type="scientific">Sphingomonas rustica</name>
    <dbReference type="NCBI Taxonomy" id="3103142"/>
    <lineage>
        <taxon>Bacteria</taxon>
        <taxon>Pseudomonadati</taxon>
        <taxon>Pseudomonadota</taxon>
        <taxon>Alphaproteobacteria</taxon>
        <taxon>Sphingomonadales</taxon>
        <taxon>Sphingomonadaceae</taxon>
        <taxon>Sphingomonas</taxon>
    </lineage>
</organism>
<sequence>MSNSYSVSLQIWHPDADPQDIIAGFGLPPKRYWKVGDQRVRPNGIPLEGRYRESYCVFDLEDGGGRELSRYLADVLTTLESSTEFIRQLRDTGGKVSFYIIWERGDGRGDSFDVPLLSTMARIGIDLGIQTLF</sequence>
<name>A0ABV0BD73_9SPHN</name>
<keyword evidence="2" id="KW-1185">Reference proteome</keyword>
<reference evidence="1 2" key="1">
    <citation type="submission" date="2024-05" db="EMBL/GenBank/DDBJ databases">
        <title>Sphingomonas sp. HF-S3 16S ribosomal RNA gene Genome sequencing and assembly.</title>
        <authorList>
            <person name="Lee H."/>
        </authorList>
    </citation>
    <scope>NUCLEOTIDE SEQUENCE [LARGE SCALE GENOMIC DNA]</scope>
    <source>
        <strain evidence="1 2">HF-S3</strain>
    </source>
</reference>
<gene>
    <name evidence="1" type="ORF">TPR58_20135</name>
</gene>
<evidence type="ECO:0000313" key="2">
    <source>
        <dbReference type="Proteomes" id="UP001427805"/>
    </source>
</evidence>
<dbReference type="Pfam" id="PF14106">
    <property type="entry name" value="DUF4279"/>
    <property type="match status" value="1"/>
</dbReference>
<dbReference type="Proteomes" id="UP001427805">
    <property type="component" value="Unassembled WGS sequence"/>
</dbReference>